<proteinExistence type="predicted"/>
<dbReference type="EMBL" id="JAUEPU010000110">
    <property type="protein sequence ID" value="KAK0477475.1"/>
    <property type="molecule type" value="Genomic_DNA"/>
</dbReference>
<feature type="region of interest" description="Disordered" evidence="1">
    <location>
        <begin position="36"/>
        <end position="88"/>
    </location>
</feature>
<gene>
    <name evidence="2" type="ORF">EDD18DRAFT_1365453</name>
</gene>
<dbReference type="AlphaFoldDB" id="A0AA39P4K0"/>
<name>A0AA39P4K0_9AGAR</name>
<evidence type="ECO:0000256" key="1">
    <source>
        <dbReference type="SAM" id="MobiDB-lite"/>
    </source>
</evidence>
<reference evidence="2" key="1">
    <citation type="submission" date="2023-06" db="EMBL/GenBank/DDBJ databases">
        <authorList>
            <consortium name="Lawrence Berkeley National Laboratory"/>
            <person name="Ahrendt S."/>
            <person name="Sahu N."/>
            <person name="Indic B."/>
            <person name="Wong-Bajracharya J."/>
            <person name="Merenyi Z."/>
            <person name="Ke H.-M."/>
            <person name="Monk M."/>
            <person name="Kocsube S."/>
            <person name="Drula E."/>
            <person name="Lipzen A."/>
            <person name="Balint B."/>
            <person name="Henrissat B."/>
            <person name="Andreopoulos B."/>
            <person name="Martin F.M."/>
            <person name="Harder C.B."/>
            <person name="Rigling D."/>
            <person name="Ford K.L."/>
            <person name="Foster G.D."/>
            <person name="Pangilinan J."/>
            <person name="Papanicolaou A."/>
            <person name="Barry K."/>
            <person name="LaButti K."/>
            <person name="Viragh M."/>
            <person name="Koriabine M."/>
            <person name="Yan M."/>
            <person name="Riley R."/>
            <person name="Champramary S."/>
            <person name="Plett K.L."/>
            <person name="Tsai I.J."/>
            <person name="Slot J."/>
            <person name="Sipos G."/>
            <person name="Plett J."/>
            <person name="Nagy L.G."/>
            <person name="Grigoriev I.V."/>
        </authorList>
    </citation>
    <scope>NUCLEOTIDE SEQUENCE</scope>
    <source>
        <strain evidence="2">HWK02</strain>
    </source>
</reference>
<feature type="compositionally biased region" description="Low complexity" evidence="1">
    <location>
        <begin position="36"/>
        <end position="48"/>
    </location>
</feature>
<protein>
    <submittedName>
        <fullName evidence="2">Uncharacterized protein</fullName>
    </submittedName>
</protein>
<sequence>MTEPHSTRGACRTLLCAAPPPNPVCTPPCPPPSVSPCNGHAPQASPSQASPPAPPQPSSRSESFPCPPRSVSTLHPPPSSGHPASQASSVLIRGALKVRMGHGRGGCLSEGEVGLFCCKGGTIGREKG</sequence>
<organism evidence="2 3">
    <name type="scientific">Armillaria luteobubalina</name>
    <dbReference type="NCBI Taxonomy" id="153913"/>
    <lineage>
        <taxon>Eukaryota</taxon>
        <taxon>Fungi</taxon>
        <taxon>Dikarya</taxon>
        <taxon>Basidiomycota</taxon>
        <taxon>Agaricomycotina</taxon>
        <taxon>Agaricomycetes</taxon>
        <taxon>Agaricomycetidae</taxon>
        <taxon>Agaricales</taxon>
        <taxon>Marasmiineae</taxon>
        <taxon>Physalacriaceae</taxon>
        <taxon>Armillaria</taxon>
    </lineage>
</organism>
<dbReference type="Proteomes" id="UP001175228">
    <property type="component" value="Unassembled WGS sequence"/>
</dbReference>
<evidence type="ECO:0000313" key="3">
    <source>
        <dbReference type="Proteomes" id="UP001175228"/>
    </source>
</evidence>
<comment type="caution">
    <text evidence="2">The sequence shown here is derived from an EMBL/GenBank/DDBJ whole genome shotgun (WGS) entry which is preliminary data.</text>
</comment>
<evidence type="ECO:0000313" key="2">
    <source>
        <dbReference type="EMBL" id="KAK0477475.1"/>
    </source>
</evidence>
<accession>A0AA39P4K0</accession>
<keyword evidence="3" id="KW-1185">Reference proteome</keyword>